<dbReference type="EMBL" id="JAAXLS010000034">
    <property type="protein sequence ID" value="NKQ57318.1"/>
    <property type="molecule type" value="Genomic_DNA"/>
</dbReference>
<evidence type="ECO:0000313" key="4">
    <source>
        <dbReference type="Proteomes" id="UP000715441"/>
    </source>
</evidence>
<name>A0ABX1JC26_9PSEU</name>
<reference evidence="3 4" key="1">
    <citation type="submission" date="2020-04" db="EMBL/GenBank/DDBJ databases">
        <title>Novel species.</title>
        <authorList>
            <person name="Teo W.F.A."/>
            <person name="Lipun K."/>
            <person name="Srisuk N."/>
            <person name="Duangmal K."/>
        </authorList>
    </citation>
    <scope>NUCLEOTIDE SEQUENCE [LARGE SCALE GENOMIC DNA]</scope>
    <source>
        <strain evidence="3 4">K13G38</strain>
    </source>
</reference>
<proteinExistence type="predicted"/>
<keyword evidence="2" id="KW-0812">Transmembrane</keyword>
<evidence type="ECO:0008006" key="5">
    <source>
        <dbReference type="Google" id="ProtNLM"/>
    </source>
</evidence>
<comment type="caution">
    <text evidence="3">The sequence shown here is derived from an EMBL/GenBank/DDBJ whole genome shotgun (WGS) entry which is preliminary data.</text>
</comment>
<gene>
    <name evidence="3" type="ORF">HFP15_31075</name>
</gene>
<organism evidence="3 4">
    <name type="scientific">Amycolatopsis acididurans</name>
    <dbReference type="NCBI Taxonomy" id="2724524"/>
    <lineage>
        <taxon>Bacteria</taxon>
        <taxon>Bacillati</taxon>
        <taxon>Actinomycetota</taxon>
        <taxon>Actinomycetes</taxon>
        <taxon>Pseudonocardiales</taxon>
        <taxon>Pseudonocardiaceae</taxon>
        <taxon>Amycolatopsis</taxon>
    </lineage>
</organism>
<keyword evidence="4" id="KW-1185">Reference proteome</keyword>
<accession>A0ABX1JC26</accession>
<keyword evidence="2" id="KW-1133">Transmembrane helix</keyword>
<evidence type="ECO:0000313" key="3">
    <source>
        <dbReference type="EMBL" id="NKQ57318.1"/>
    </source>
</evidence>
<feature type="transmembrane region" description="Helical" evidence="2">
    <location>
        <begin position="40"/>
        <end position="68"/>
    </location>
</feature>
<dbReference type="RefSeq" id="WP_168520342.1">
    <property type="nucleotide sequence ID" value="NZ_JAAXLS010000034.1"/>
</dbReference>
<feature type="region of interest" description="Disordered" evidence="1">
    <location>
        <begin position="105"/>
        <end position="129"/>
    </location>
</feature>
<dbReference type="Proteomes" id="UP000715441">
    <property type="component" value="Unassembled WGS sequence"/>
</dbReference>
<evidence type="ECO:0000256" key="2">
    <source>
        <dbReference type="SAM" id="Phobius"/>
    </source>
</evidence>
<protein>
    <recommendedName>
        <fullName evidence="5">ABC transporter ATP-binding protein</fullName>
    </recommendedName>
</protein>
<keyword evidence="2" id="KW-0472">Membrane</keyword>
<sequence>MSVPTLLTTAAADDPSHGSALHTIIHDILPACALVFGCMAAIWLASAIIAISGAYLGGLAFLGVRTLIRACAKQIRRRRGEQYARLVTVDPDGVTAKVINLDRHRRRRHNWHNSSPAEDPESGPADGPA</sequence>
<evidence type="ECO:0000256" key="1">
    <source>
        <dbReference type="SAM" id="MobiDB-lite"/>
    </source>
</evidence>